<accession>A0A2D4M6E1</accession>
<dbReference type="EMBL" id="IACM01076269">
    <property type="protein sequence ID" value="LAB28947.1"/>
    <property type="molecule type" value="Transcribed_RNA"/>
</dbReference>
<evidence type="ECO:0000256" key="1">
    <source>
        <dbReference type="SAM" id="MobiDB-lite"/>
    </source>
</evidence>
<sequence length="109" mass="12046">MLSEQWWDSKIFTTSSVDVAWWAWLGGRSHVTGCAPHLHFFPSWASGNPPGRSSKTAKGIPAQLIERTADCQEGKKKQGASVRQTGQVSQRRPGDWVRGMASQNLLPVQ</sequence>
<protein>
    <submittedName>
        <fullName evidence="2">Uncharacterized protein</fullName>
    </submittedName>
</protein>
<reference evidence="2" key="1">
    <citation type="submission" date="2017-07" db="EMBL/GenBank/DDBJ databases">
        <authorList>
            <person name="Mikheyev A."/>
            <person name="Grau M."/>
        </authorList>
    </citation>
    <scope>NUCLEOTIDE SEQUENCE</scope>
    <source>
        <tissue evidence="2">Venom_gland</tissue>
    </source>
</reference>
<name>A0A2D4M6E1_9SAUR</name>
<organism evidence="2">
    <name type="scientific">Micrurus spixii</name>
    <name type="common">Amazon coral snake</name>
    <dbReference type="NCBI Taxonomy" id="129469"/>
    <lineage>
        <taxon>Eukaryota</taxon>
        <taxon>Metazoa</taxon>
        <taxon>Chordata</taxon>
        <taxon>Craniata</taxon>
        <taxon>Vertebrata</taxon>
        <taxon>Euteleostomi</taxon>
        <taxon>Lepidosauria</taxon>
        <taxon>Squamata</taxon>
        <taxon>Bifurcata</taxon>
        <taxon>Unidentata</taxon>
        <taxon>Episquamata</taxon>
        <taxon>Toxicofera</taxon>
        <taxon>Serpentes</taxon>
        <taxon>Colubroidea</taxon>
        <taxon>Elapidae</taxon>
        <taxon>Elapinae</taxon>
        <taxon>Micrurus</taxon>
    </lineage>
</organism>
<feature type="compositionally biased region" description="Polar residues" evidence="1">
    <location>
        <begin position="81"/>
        <end position="90"/>
    </location>
</feature>
<proteinExistence type="predicted"/>
<evidence type="ECO:0000313" key="2">
    <source>
        <dbReference type="EMBL" id="LAB28947.1"/>
    </source>
</evidence>
<feature type="region of interest" description="Disordered" evidence="1">
    <location>
        <begin position="70"/>
        <end position="109"/>
    </location>
</feature>
<reference evidence="2" key="2">
    <citation type="submission" date="2017-11" db="EMBL/GenBank/DDBJ databases">
        <title>Coralsnake Venomics: Analyses of Venom Gland Transcriptomes and Proteomes of Six Brazilian Taxa.</title>
        <authorList>
            <person name="Aird S.D."/>
            <person name="Jorge da Silva N."/>
            <person name="Qiu L."/>
            <person name="Villar-Briones A."/>
            <person name="Aparecida-Saddi V."/>
            <person name="Campos-Telles M.P."/>
            <person name="Grau M."/>
            <person name="Mikheyev A.S."/>
        </authorList>
    </citation>
    <scope>NUCLEOTIDE SEQUENCE</scope>
    <source>
        <tissue evidence="2">Venom_gland</tissue>
    </source>
</reference>
<dbReference type="AlphaFoldDB" id="A0A2D4M6E1"/>